<protein>
    <submittedName>
        <fullName evidence="3">MarR family transcriptional regulator</fullName>
    </submittedName>
</protein>
<keyword evidence="4" id="KW-1185">Reference proteome</keyword>
<evidence type="ECO:0000256" key="1">
    <source>
        <dbReference type="ARBA" id="ARBA00004496"/>
    </source>
</evidence>
<dbReference type="InterPro" id="IPR036388">
    <property type="entry name" value="WH-like_DNA-bd_sf"/>
</dbReference>
<dbReference type="PROSITE" id="PS50995">
    <property type="entry name" value="HTH_MARR_2"/>
    <property type="match status" value="1"/>
</dbReference>
<dbReference type="SMART" id="SM00347">
    <property type="entry name" value="HTH_MARR"/>
    <property type="match status" value="1"/>
</dbReference>
<feature type="domain" description="HTH marR-type" evidence="2">
    <location>
        <begin position="14"/>
        <end position="144"/>
    </location>
</feature>
<dbReference type="InterPro" id="IPR039422">
    <property type="entry name" value="MarR/SlyA-like"/>
</dbReference>
<dbReference type="Gene3D" id="1.10.10.10">
    <property type="entry name" value="Winged helix-like DNA-binding domain superfamily/Winged helix DNA-binding domain"/>
    <property type="match status" value="1"/>
</dbReference>
<dbReference type="InterPro" id="IPR036390">
    <property type="entry name" value="WH_DNA-bd_sf"/>
</dbReference>
<dbReference type="SUPFAM" id="SSF46785">
    <property type="entry name" value="Winged helix' DNA-binding domain"/>
    <property type="match status" value="1"/>
</dbReference>
<dbReference type="PANTHER" id="PTHR33164">
    <property type="entry name" value="TRANSCRIPTIONAL REGULATOR, MARR FAMILY"/>
    <property type="match status" value="1"/>
</dbReference>
<proteinExistence type="predicted"/>
<name>A0ABX1KFE4_9MICO</name>
<evidence type="ECO:0000313" key="3">
    <source>
        <dbReference type="EMBL" id="NLP84825.1"/>
    </source>
</evidence>
<evidence type="ECO:0000259" key="2">
    <source>
        <dbReference type="PROSITE" id="PS50995"/>
    </source>
</evidence>
<comment type="caution">
    <text evidence="3">The sequence shown here is derived from an EMBL/GenBank/DDBJ whole genome shotgun (WGS) entry which is preliminary data.</text>
</comment>
<organism evidence="3 4">
    <name type="scientific">Microbacterium salsuginis</name>
    <dbReference type="NCBI Taxonomy" id="2722803"/>
    <lineage>
        <taxon>Bacteria</taxon>
        <taxon>Bacillati</taxon>
        <taxon>Actinomycetota</taxon>
        <taxon>Actinomycetes</taxon>
        <taxon>Micrococcales</taxon>
        <taxon>Microbacteriaceae</taxon>
        <taxon>Microbacterium</taxon>
    </lineage>
</organism>
<dbReference type="Pfam" id="PF01047">
    <property type="entry name" value="MarR"/>
    <property type="match status" value="1"/>
</dbReference>
<dbReference type="EMBL" id="JABACI010000004">
    <property type="protein sequence ID" value="NLP84825.1"/>
    <property type="molecule type" value="Genomic_DNA"/>
</dbReference>
<reference evidence="3 4" key="1">
    <citation type="submission" date="2020-04" db="EMBL/GenBank/DDBJ databases">
        <title>CFH 90308 Microbacterium sp.</title>
        <authorList>
            <person name="Nie G."/>
            <person name="Ming H."/>
            <person name="Xia T."/>
        </authorList>
    </citation>
    <scope>NUCLEOTIDE SEQUENCE [LARGE SCALE GENOMIC DNA]</scope>
    <source>
        <strain evidence="3 4">CFH 90308</strain>
    </source>
</reference>
<gene>
    <name evidence="3" type="ORF">HF576_13285</name>
</gene>
<comment type="subcellular location">
    <subcellularLocation>
        <location evidence="1">Cytoplasm</location>
    </subcellularLocation>
</comment>
<accession>A0ABX1KFE4</accession>
<dbReference type="Proteomes" id="UP001429745">
    <property type="component" value="Unassembled WGS sequence"/>
</dbReference>
<dbReference type="PANTHER" id="PTHR33164:SF5">
    <property type="entry name" value="ORGANIC HYDROPEROXIDE RESISTANCE TRANSCRIPTIONAL REGULATOR"/>
    <property type="match status" value="1"/>
</dbReference>
<dbReference type="InterPro" id="IPR000835">
    <property type="entry name" value="HTH_MarR-typ"/>
</dbReference>
<evidence type="ECO:0000313" key="4">
    <source>
        <dbReference type="Proteomes" id="UP001429745"/>
    </source>
</evidence>
<dbReference type="RefSeq" id="WP_168913289.1">
    <property type="nucleotide sequence ID" value="NZ_JABACI010000004.1"/>
</dbReference>
<sequence>MARADSNPPEVALDDMVCFNLHAAYRAVTAAYRPLLEPLGVSYPQYLVLALLWRDGDLPVGQIVAGLRSDYGTITPIVKRLEKLGFVARTRNPDDERSVVVSLTAQGQELGTHAPRIYSAIADRFGFSDDRADAALDVLRTITARAGTDI</sequence>